<comment type="similarity">
    <text evidence="2">Belongs to the protease inhibitor I16 (SSI) family.</text>
</comment>
<comment type="subcellular location">
    <subcellularLocation>
        <location evidence="1">Secreted</location>
    </subcellularLocation>
</comment>
<reference evidence="8" key="1">
    <citation type="submission" date="2021-01" db="EMBL/GenBank/DDBJ databases">
        <title>Whole genome shotgun sequence of Virgisporangium ochraceum NBRC 16418.</title>
        <authorList>
            <person name="Komaki H."/>
            <person name="Tamura T."/>
        </authorList>
    </citation>
    <scope>NUCLEOTIDE SEQUENCE</scope>
    <source>
        <strain evidence="8">NBRC 16418</strain>
    </source>
</reference>
<accession>A0A8J4A4P8</accession>
<keyword evidence="9" id="KW-1185">Reference proteome</keyword>
<evidence type="ECO:0000259" key="7">
    <source>
        <dbReference type="Pfam" id="PF00720"/>
    </source>
</evidence>
<dbReference type="InterPro" id="IPR023549">
    <property type="entry name" value="Subtilisin_inhibitor"/>
</dbReference>
<dbReference type="GO" id="GO:0005576">
    <property type="term" value="C:extracellular region"/>
    <property type="evidence" value="ECO:0007669"/>
    <property type="project" value="UniProtKB-SubCell"/>
</dbReference>
<dbReference type="SUPFAM" id="SSF55399">
    <property type="entry name" value="Subtilisin inhibitor"/>
    <property type="match status" value="1"/>
</dbReference>
<dbReference type="InterPro" id="IPR036819">
    <property type="entry name" value="Subtilisin_inhibitor-like_sf"/>
</dbReference>
<name>A0A8J4A4P8_9ACTN</name>
<keyword evidence="3" id="KW-0964">Secreted</keyword>
<organism evidence="8 9">
    <name type="scientific">Virgisporangium ochraceum</name>
    <dbReference type="NCBI Taxonomy" id="65505"/>
    <lineage>
        <taxon>Bacteria</taxon>
        <taxon>Bacillati</taxon>
        <taxon>Actinomycetota</taxon>
        <taxon>Actinomycetes</taxon>
        <taxon>Micromonosporales</taxon>
        <taxon>Micromonosporaceae</taxon>
        <taxon>Virgisporangium</taxon>
    </lineage>
</organism>
<evidence type="ECO:0000256" key="4">
    <source>
        <dbReference type="ARBA" id="ARBA00022690"/>
    </source>
</evidence>
<evidence type="ECO:0000256" key="1">
    <source>
        <dbReference type="ARBA" id="ARBA00004613"/>
    </source>
</evidence>
<keyword evidence="6" id="KW-1015">Disulfide bond</keyword>
<evidence type="ECO:0000256" key="3">
    <source>
        <dbReference type="ARBA" id="ARBA00022525"/>
    </source>
</evidence>
<keyword evidence="4" id="KW-0646">Protease inhibitor</keyword>
<evidence type="ECO:0000313" key="8">
    <source>
        <dbReference type="EMBL" id="GIJ74868.1"/>
    </source>
</evidence>
<dbReference type="EMBL" id="BOPH01000145">
    <property type="protein sequence ID" value="GIJ74868.1"/>
    <property type="molecule type" value="Genomic_DNA"/>
</dbReference>
<dbReference type="Pfam" id="PF00720">
    <property type="entry name" value="SSI"/>
    <property type="match status" value="1"/>
</dbReference>
<gene>
    <name evidence="8" type="ORF">Voc01_097850</name>
</gene>
<dbReference type="Proteomes" id="UP000635606">
    <property type="component" value="Unassembled WGS sequence"/>
</dbReference>
<evidence type="ECO:0000256" key="6">
    <source>
        <dbReference type="ARBA" id="ARBA00023157"/>
    </source>
</evidence>
<sequence length="151" mass="15497">MEHRSGNGHGNPRKVETMRVARAAATMAAALSLTSVVASPATATALPGATLSLSWSAPSVSNQVFTTTLTCSPAGGGEEWYLDPELACGDLAAAGGDFPSLPGRPLDCAGAGGPAIRFTATGTWDGHPVSYDRVHANWCQARRSLGRVATF</sequence>
<dbReference type="GO" id="GO:0004867">
    <property type="term" value="F:serine-type endopeptidase inhibitor activity"/>
    <property type="evidence" value="ECO:0007669"/>
    <property type="project" value="UniProtKB-KW"/>
</dbReference>
<feature type="domain" description="Subtilisin inhibitor" evidence="7">
    <location>
        <begin position="51"/>
        <end position="137"/>
    </location>
</feature>
<keyword evidence="5" id="KW-0722">Serine protease inhibitor</keyword>
<evidence type="ECO:0000256" key="2">
    <source>
        <dbReference type="ARBA" id="ARBA00010472"/>
    </source>
</evidence>
<proteinExistence type="inferred from homology"/>
<protein>
    <recommendedName>
        <fullName evidence="7">Subtilisin inhibitor domain-containing protein</fullName>
    </recommendedName>
</protein>
<dbReference type="Gene3D" id="3.30.350.10">
    <property type="entry name" value="Subtilisin inhibitor-like"/>
    <property type="match status" value="1"/>
</dbReference>
<evidence type="ECO:0000256" key="5">
    <source>
        <dbReference type="ARBA" id="ARBA00022900"/>
    </source>
</evidence>
<comment type="caution">
    <text evidence="8">The sequence shown here is derived from an EMBL/GenBank/DDBJ whole genome shotgun (WGS) entry which is preliminary data.</text>
</comment>
<dbReference type="AlphaFoldDB" id="A0A8J4A4P8"/>
<evidence type="ECO:0000313" key="9">
    <source>
        <dbReference type="Proteomes" id="UP000635606"/>
    </source>
</evidence>